<evidence type="ECO:0000313" key="5">
    <source>
        <dbReference type="Proteomes" id="UP001390339"/>
    </source>
</evidence>
<dbReference type="Pfam" id="PF01822">
    <property type="entry name" value="WSC"/>
    <property type="match status" value="1"/>
</dbReference>
<organism evidence="4 5">
    <name type="scientific">Apiospora arundinis</name>
    <dbReference type="NCBI Taxonomy" id="335852"/>
    <lineage>
        <taxon>Eukaryota</taxon>
        <taxon>Fungi</taxon>
        <taxon>Dikarya</taxon>
        <taxon>Ascomycota</taxon>
        <taxon>Pezizomycotina</taxon>
        <taxon>Sordariomycetes</taxon>
        <taxon>Xylariomycetidae</taxon>
        <taxon>Amphisphaeriales</taxon>
        <taxon>Apiosporaceae</taxon>
        <taxon>Apiospora</taxon>
    </lineage>
</organism>
<evidence type="ECO:0000256" key="1">
    <source>
        <dbReference type="SAM" id="MobiDB-lite"/>
    </source>
</evidence>
<name>A0ABR2I9G4_9PEZI</name>
<feature type="chain" id="PRO_5046779217" evidence="2">
    <location>
        <begin position="24"/>
        <end position="141"/>
    </location>
</feature>
<gene>
    <name evidence="4" type="ORF">PGQ11_010088</name>
</gene>
<dbReference type="Proteomes" id="UP001390339">
    <property type="component" value="Unassembled WGS sequence"/>
</dbReference>
<dbReference type="EMBL" id="JAPCWZ010000006">
    <property type="protein sequence ID" value="KAK8859354.1"/>
    <property type="molecule type" value="Genomic_DNA"/>
</dbReference>
<protein>
    <submittedName>
        <fullName evidence="4">WSC-domain-containing protein</fullName>
    </submittedName>
</protein>
<dbReference type="PROSITE" id="PS51212">
    <property type="entry name" value="WSC"/>
    <property type="match status" value="1"/>
</dbReference>
<keyword evidence="5" id="KW-1185">Reference proteome</keyword>
<evidence type="ECO:0000313" key="4">
    <source>
        <dbReference type="EMBL" id="KAK8859354.1"/>
    </source>
</evidence>
<sequence>MRSLRQFPTYLLLPATAVVVVQANLNYVGCFSDPVGLVDMGSNIYQSRGLCTQRCRQIDQWVVGLTNGTRCLCGTRVPPTHYLVDDGECNSRCSGYAQEFCGGRGYFSVLVRDMELLQQQRAAESTDMSEKVPGNVRVGSY</sequence>
<dbReference type="SMART" id="SM00321">
    <property type="entry name" value="WSC"/>
    <property type="match status" value="1"/>
</dbReference>
<evidence type="ECO:0000256" key="2">
    <source>
        <dbReference type="SAM" id="SignalP"/>
    </source>
</evidence>
<comment type="caution">
    <text evidence="4">The sequence shown here is derived from an EMBL/GenBank/DDBJ whole genome shotgun (WGS) entry which is preliminary data.</text>
</comment>
<reference evidence="4 5" key="1">
    <citation type="journal article" date="2024" name="IMA Fungus">
        <title>Apiospora arundinis, a panoply of carbohydrate-active enzymes and secondary metabolites.</title>
        <authorList>
            <person name="Sorensen T."/>
            <person name="Petersen C."/>
            <person name="Muurmann A.T."/>
            <person name="Christiansen J.V."/>
            <person name="Brundto M.L."/>
            <person name="Overgaard C.K."/>
            <person name="Boysen A.T."/>
            <person name="Wollenberg R.D."/>
            <person name="Larsen T.O."/>
            <person name="Sorensen J.L."/>
            <person name="Nielsen K.L."/>
            <person name="Sondergaard T.E."/>
        </authorList>
    </citation>
    <scope>NUCLEOTIDE SEQUENCE [LARGE SCALE GENOMIC DNA]</scope>
    <source>
        <strain evidence="4 5">AAU 773</strain>
    </source>
</reference>
<keyword evidence="2" id="KW-0732">Signal</keyword>
<feature type="region of interest" description="Disordered" evidence="1">
    <location>
        <begin position="122"/>
        <end position="141"/>
    </location>
</feature>
<feature type="domain" description="WSC" evidence="3">
    <location>
        <begin position="24"/>
        <end position="113"/>
    </location>
</feature>
<proteinExistence type="predicted"/>
<accession>A0ABR2I9G4</accession>
<feature type="signal peptide" evidence="2">
    <location>
        <begin position="1"/>
        <end position="23"/>
    </location>
</feature>
<dbReference type="InterPro" id="IPR002889">
    <property type="entry name" value="WSC_carb-bd"/>
</dbReference>
<evidence type="ECO:0000259" key="3">
    <source>
        <dbReference type="PROSITE" id="PS51212"/>
    </source>
</evidence>